<evidence type="ECO:0000313" key="3">
    <source>
        <dbReference type="EMBL" id="TDW58420.1"/>
    </source>
</evidence>
<sequence length="194" mass="21005">MDIQNAKKEDAKYLAFLINLAGEGIPHYLWSGMTRSGETPSDIGIQRAGREDGGFSYTNARVVKEGADVVGMLLSYRLDDPYIIDNLDDIPEVVRPLVVLESKAPGTWYVNAVATLASHRGQGIATGLLKDAEAKAIVHGVTRMSLIVASENQLARGLYLGLGYETRETLPVVDYPGCLHGGSWELMVKELSAA</sequence>
<protein>
    <submittedName>
        <fullName evidence="2">GNAT family N-acetyltransferase</fullName>
    </submittedName>
    <submittedName>
        <fullName evidence="3">Ribosomal protein S18 acetylase RimI-like enzyme</fullName>
    </submittedName>
</protein>
<evidence type="ECO:0000313" key="4">
    <source>
        <dbReference type="Proteomes" id="UP000243640"/>
    </source>
</evidence>
<dbReference type="Pfam" id="PF00583">
    <property type="entry name" value="Acetyltransf_1"/>
    <property type="match status" value="1"/>
</dbReference>
<dbReference type="AlphaFoldDB" id="A0A235CFL9"/>
<organism evidence="2 4">
    <name type="scientific">Oceanimonas baumannii</name>
    <dbReference type="NCBI Taxonomy" id="129578"/>
    <lineage>
        <taxon>Bacteria</taxon>
        <taxon>Pseudomonadati</taxon>
        <taxon>Pseudomonadota</taxon>
        <taxon>Gammaproteobacteria</taxon>
        <taxon>Aeromonadales</taxon>
        <taxon>Aeromonadaceae</taxon>
        <taxon>Oceanimonas</taxon>
    </lineage>
</organism>
<keyword evidence="5" id="KW-1185">Reference proteome</keyword>
<dbReference type="SUPFAM" id="SSF55729">
    <property type="entry name" value="Acyl-CoA N-acyltransferases (Nat)"/>
    <property type="match status" value="1"/>
</dbReference>
<name>A0A235CFL9_9GAMM</name>
<dbReference type="OrthoDB" id="273614at2"/>
<reference evidence="3 5" key="2">
    <citation type="submission" date="2019-03" db="EMBL/GenBank/DDBJ databases">
        <title>Genomic Encyclopedia of Archaeal and Bacterial Type Strains, Phase II (KMG-II): from individual species to whole genera.</title>
        <authorList>
            <person name="Goeker M."/>
        </authorList>
    </citation>
    <scope>NUCLEOTIDE SEQUENCE [LARGE SCALE GENOMIC DNA]</scope>
    <source>
        <strain evidence="3 5">DSM 15594</strain>
    </source>
</reference>
<dbReference type="Proteomes" id="UP000243640">
    <property type="component" value="Unassembled WGS sequence"/>
</dbReference>
<keyword evidence="2" id="KW-0808">Transferase</keyword>
<dbReference type="EMBL" id="NQJF01000011">
    <property type="protein sequence ID" value="OYD23169.1"/>
    <property type="molecule type" value="Genomic_DNA"/>
</dbReference>
<dbReference type="Gene3D" id="3.40.630.30">
    <property type="match status" value="1"/>
</dbReference>
<dbReference type="Proteomes" id="UP000295058">
    <property type="component" value="Unassembled WGS sequence"/>
</dbReference>
<dbReference type="EMBL" id="SODO01000009">
    <property type="protein sequence ID" value="TDW58420.1"/>
    <property type="molecule type" value="Genomic_DNA"/>
</dbReference>
<gene>
    <name evidence="2" type="ORF">B6S09_13920</name>
    <name evidence="3" type="ORF">LY04_02523</name>
</gene>
<evidence type="ECO:0000313" key="5">
    <source>
        <dbReference type="Proteomes" id="UP000295058"/>
    </source>
</evidence>
<evidence type="ECO:0000259" key="1">
    <source>
        <dbReference type="PROSITE" id="PS51186"/>
    </source>
</evidence>
<comment type="caution">
    <text evidence="2">The sequence shown here is derived from an EMBL/GenBank/DDBJ whole genome shotgun (WGS) entry which is preliminary data.</text>
</comment>
<reference evidence="2 4" key="1">
    <citation type="submission" date="2017-08" db="EMBL/GenBank/DDBJ databases">
        <title>Draft Genome Sequence of the Marine Bacterium Oceanimonas baumannii ATCC 700832.</title>
        <authorList>
            <person name="Mcclelland W.D."/>
            <person name="Brennan M.A."/>
            <person name="Trachtenberg A.M."/>
            <person name="Maclea K.S."/>
        </authorList>
    </citation>
    <scope>NUCLEOTIDE SEQUENCE [LARGE SCALE GENOMIC DNA]</scope>
    <source>
        <strain evidence="2 4">ATCC 700832</strain>
    </source>
</reference>
<dbReference type="GO" id="GO:0016747">
    <property type="term" value="F:acyltransferase activity, transferring groups other than amino-acyl groups"/>
    <property type="evidence" value="ECO:0007669"/>
    <property type="project" value="InterPro"/>
</dbReference>
<feature type="domain" description="N-acetyltransferase" evidence="1">
    <location>
        <begin position="1"/>
        <end position="192"/>
    </location>
</feature>
<dbReference type="InterPro" id="IPR016181">
    <property type="entry name" value="Acyl_CoA_acyltransferase"/>
</dbReference>
<evidence type="ECO:0000313" key="2">
    <source>
        <dbReference type="EMBL" id="OYD23169.1"/>
    </source>
</evidence>
<proteinExistence type="predicted"/>
<dbReference type="PROSITE" id="PS51186">
    <property type="entry name" value="GNAT"/>
    <property type="match status" value="1"/>
</dbReference>
<dbReference type="RefSeq" id="WP_094279118.1">
    <property type="nucleotide sequence ID" value="NZ_NQJF01000011.1"/>
</dbReference>
<dbReference type="InterPro" id="IPR000182">
    <property type="entry name" value="GNAT_dom"/>
</dbReference>
<accession>A0A235CFL9</accession>
<dbReference type="CDD" id="cd04301">
    <property type="entry name" value="NAT_SF"/>
    <property type="match status" value="1"/>
</dbReference>